<dbReference type="EMBL" id="FNHI01000013">
    <property type="protein sequence ID" value="SDM76793.1"/>
    <property type="molecule type" value="Genomic_DNA"/>
</dbReference>
<evidence type="ECO:0000313" key="1">
    <source>
        <dbReference type="EMBL" id="SDM76793.1"/>
    </source>
</evidence>
<dbReference type="RefSeq" id="WP_093656589.1">
    <property type="nucleotide sequence ID" value="NZ_FNHI01000013.1"/>
</dbReference>
<proteinExistence type="predicted"/>
<dbReference type="Proteomes" id="UP000199063">
    <property type="component" value="Unassembled WGS sequence"/>
</dbReference>
<dbReference type="AlphaFoldDB" id="A0A1G9VXG3"/>
<organism evidence="1 2">
    <name type="scientific">Streptomyces wuyuanensis</name>
    <dbReference type="NCBI Taxonomy" id="1196353"/>
    <lineage>
        <taxon>Bacteria</taxon>
        <taxon>Bacillati</taxon>
        <taxon>Actinomycetota</taxon>
        <taxon>Actinomycetes</taxon>
        <taxon>Kitasatosporales</taxon>
        <taxon>Streptomycetaceae</taxon>
        <taxon>Streptomyces</taxon>
    </lineage>
</organism>
<name>A0A1G9VXG3_9ACTN</name>
<evidence type="ECO:0000313" key="2">
    <source>
        <dbReference type="Proteomes" id="UP000199063"/>
    </source>
</evidence>
<sequence length="130" mass="14081">MPDLGPIDYANLQAAQREQIANWLTDNDINPNEVPLAGGLHVADLAPGARVIRYCTLAGEGREYPLRSDLPPPAGVPEVIDWQARAERAEAAIERVRAVAADLAKGCPWSGSEPYAAERILTALEEPKEK</sequence>
<dbReference type="STRING" id="1196353.SAMN05444921_11331"/>
<keyword evidence="2" id="KW-1185">Reference proteome</keyword>
<dbReference type="GeneID" id="40831214"/>
<reference evidence="2" key="1">
    <citation type="submission" date="2016-10" db="EMBL/GenBank/DDBJ databases">
        <authorList>
            <person name="Varghese N."/>
            <person name="Submissions S."/>
        </authorList>
    </citation>
    <scope>NUCLEOTIDE SEQUENCE [LARGE SCALE GENOMIC DNA]</scope>
    <source>
        <strain evidence="2">CGMCC 4.7042</strain>
    </source>
</reference>
<accession>A0A1G9VXG3</accession>
<gene>
    <name evidence="1" type="ORF">SAMN05444921_11331</name>
</gene>
<protein>
    <submittedName>
        <fullName evidence="1">Uncharacterized protein</fullName>
    </submittedName>
</protein>